<feature type="region of interest" description="Disordered" evidence="2">
    <location>
        <begin position="461"/>
        <end position="481"/>
    </location>
</feature>
<dbReference type="PROSITE" id="PS50966">
    <property type="entry name" value="ZF_SWIM"/>
    <property type="match status" value="1"/>
</dbReference>
<reference evidence="4 5" key="1">
    <citation type="journal article" date="2020" name="Cell">
        <title>Large-Scale Comparative Analyses of Tick Genomes Elucidate Their Genetic Diversity and Vector Capacities.</title>
        <authorList>
            <consortium name="Tick Genome and Microbiome Consortium (TIGMIC)"/>
            <person name="Jia N."/>
            <person name="Wang J."/>
            <person name="Shi W."/>
            <person name="Du L."/>
            <person name="Sun Y."/>
            <person name="Zhan W."/>
            <person name="Jiang J.F."/>
            <person name="Wang Q."/>
            <person name="Zhang B."/>
            <person name="Ji P."/>
            <person name="Bell-Sakyi L."/>
            <person name="Cui X.M."/>
            <person name="Yuan T.T."/>
            <person name="Jiang B.G."/>
            <person name="Yang W.F."/>
            <person name="Lam T.T."/>
            <person name="Chang Q.C."/>
            <person name="Ding S.J."/>
            <person name="Wang X.J."/>
            <person name="Zhu J.G."/>
            <person name="Ruan X.D."/>
            <person name="Zhao L."/>
            <person name="Wei J.T."/>
            <person name="Ye R.Z."/>
            <person name="Que T.C."/>
            <person name="Du C.H."/>
            <person name="Zhou Y.H."/>
            <person name="Cheng J.X."/>
            <person name="Dai P.F."/>
            <person name="Guo W.B."/>
            <person name="Han X.H."/>
            <person name="Huang E.J."/>
            <person name="Li L.F."/>
            <person name="Wei W."/>
            <person name="Gao Y.C."/>
            <person name="Liu J.Z."/>
            <person name="Shao H.Z."/>
            <person name="Wang X."/>
            <person name="Wang C.C."/>
            <person name="Yang T.C."/>
            <person name="Huo Q.B."/>
            <person name="Li W."/>
            <person name="Chen H.Y."/>
            <person name="Chen S.E."/>
            <person name="Zhou L.G."/>
            <person name="Ni X.B."/>
            <person name="Tian J.H."/>
            <person name="Sheng Y."/>
            <person name="Liu T."/>
            <person name="Pan Y.S."/>
            <person name="Xia L.Y."/>
            <person name="Li J."/>
            <person name="Zhao F."/>
            <person name="Cao W.C."/>
        </authorList>
    </citation>
    <scope>NUCLEOTIDE SEQUENCE [LARGE SCALE GENOMIC DNA]</scope>
    <source>
        <tissue evidence="4">Larvae</tissue>
    </source>
</reference>
<dbReference type="Pfam" id="PF21056">
    <property type="entry name" value="ZSWIM1-3_RNaseH-like"/>
    <property type="match status" value="1"/>
</dbReference>
<dbReference type="Proteomes" id="UP000821853">
    <property type="component" value="Chromosome 1"/>
</dbReference>
<evidence type="ECO:0000313" key="4">
    <source>
        <dbReference type="EMBL" id="KAH9360180.1"/>
    </source>
</evidence>
<gene>
    <name evidence="4" type="ORF">HPB48_020964</name>
</gene>
<feature type="domain" description="SWIM-type" evidence="3">
    <location>
        <begin position="297"/>
        <end position="329"/>
    </location>
</feature>
<protein>
    <recommendedName>
        <fullName evidence="3">SWIM-type domain-containing protein</fullName>
    </recommendedName>
</protein>
<evidence type="ECO:0000256" key="1">
    <source>
        <dbReference type="PROSITE-ProRule" id="PRU00325"/>
    </source>
</evidence>
<evidence type="ECO:0000259" key="3">
    <source>
        <dbReference type="PROSITE" id="PS50966"/>
    </source>
</evidence>
<dbReference type="PANTHER" id="PTHR47456:SF5">
    <property type="match status" value="1"/>
</dbReference>
<dbReference type="OMA" id="CDIARAP"/>
<dbReference type="VEuPathDB" id="VectorBase:HLOH_063378"/>
<dbReference type="PANTHER" id="PTHR47456">
    <property type="entry name" value="PHD-TYPE DOMAIN-CONTAINING PROTEIN"/>
    <property type="match status" value="1"/>
</dbReference>
<dbReference type="InterPro" id="IPR048324">
    <property type="entry name" value="ZSWIM1-3_RNaseH-like"/>
</dbReference>
<feature type="region of interest" description="Disordered" evidence="2">
    <location>
        <begin position="497"/>
        <end position="522"/>
    </location>
</feature>
<dbReference type="Pfam" id="PF04434">
    <property type="entry name" value="SWIM"/>
    <property type="match status" value="1"/>
</dbReference>
<name>A0A9J6FDL7_HAELO</name>
<dbReference type="InterPro" id="IPR007527">
    <property type="entry name" value="Znf_SWIM"/>
</dbReference>
<feature type="region of interest" description="Disordered" evidence="2">
    <location>
        <begin position="348"/>
        <end position="402"/>
    </location>
</feature>
<keyword evidence="1" id="KW-0863">Zinc-finger</keyword>
<proteinExistence type="predicted"/>
<evidence type="ECO:0000256" key="2">
    <source>
        <dbReference type="SAM" id="MobiDB-lite"/>
    </source>
</evidence>
<accession>A0A9J6FDL7</accession>
<dbReference type="EMBL" id="JABSTR010000001">
    <property type="protein sequence ID" value="KAH9360180.1"/>
    <property type="molecule type" value="Genomic_DNA"/>
</dbReference>
<keyword evidence="1" id="KW-0862">Zinc</keyword>
<evidence type="ECO:0000313" key="5">
    <source>
        <dbReference type="Proteomes" id="UP000821853"/>
    </source>
</evidence>
<dbReference type="GO" id="GO:0008270">
    <property type="term" value="F:zinc ion binding"/>
    <property type="evidence" value="ECO:0007669"/>
    <property type="project" value="UniProtKB-KW"/>
</dbReference>
<dbReference type="OrthoDB" id="6627535at2759"/>
<sequence length="522" mass="58961">MRSTIQKYAKNVLCLDATYKTTDYALPLFLLVVPTPVGYVTVGAFIVQFETAEHIEEALRKFKEWCPDLNPKYWMVDCNLAEMNAITATFPQAHIAICDFHREQAWERWCSRRENNIDKPQVLALLRKIARALTEEDYEAALHDLQTSSYWQDSEQLRQYFSRQWLPLKHCWVKCFLTDLQISTNNGTEAQNRKLKECYLKNCSGRRSLAGLVDVLTNQFFPDCEKEFHLATVSSTSEYRMFHSSVPSYLHNRPPAVIKHVMQRLHHAAAFSAHDVKATAEHGLFIVQSETSQEETYSVNFTVPSCGCRDFIRHQLPCKHFCAVFNHQKDWGFDSLPEGYRSGPLLTLATGPSPGEAAADSPNHSTTMDAAPGHSGAEESGDQSAPFPGAAPESFCELPRHQKDGMGHKRRQILSGLEKCKSIVHYCNSVESLEKALELVNELSSVLQEGTPACSGLSLRSSPTKGCSGQKKRKLESTPHVATQKLQRYTHPNKEHWRTKGRVGARADSLRQAYTMPQNQVQ</sequence>
<organism evidence="4 5">
    <name type="scientific">Haemaphysalis longicornis</name>
    <name type="common">Bush tick</name>
    <dbReference type="NCBI Taxonomy" id="44386"/>
    <lineage>
        <taxon>Eukaryota</taxon>
        <taxon>Metazoa</taxon>
        <taxon>Ecdysozoa</taxon>
        <taxon>Arthropoda</taxon>
        <taxon>Chelicerata</taxon>
        <taxon>Arachnida</taxon>
        <taxon>Acari</taxon>
        <taxon>Parasitiformes</taxon>
        <taxon>Ixodida</taxon>
        <taxon>Ixodoidea</taxon>
        <taxon>Ixodidae</taxon>
        <taxon>Haemaphysalinae</taxon>
        <taxon>Haemaphysalis</taxon>
    </lineage>
</organism>
<dbReference type="AlphaFoldDB" id="A0A9J6FDL7"/>
<keyword evidence="1" id="KW-0479">Metal-binding</keyword>
<comment type="caution">
    <text evidence="4">The sequence shown here is derived from an EMBL/GenBank/DDBJ whole genome shotgun (WGS) entry which is preliminary data.</text>
</comment>
<keyword evidence="5" id="KW-1185">Reference proteome</keyword>